<evidence type="ECO:0000313" key="1">
    <source>
        <dbReference type="EMBL" id="GBM82071.1"/>
    </source>
</evidence>
<proteinExistence type="predicted"/>
<accession>A0A4Y2IVZ1</accession>
<keyword evidence="2" id="KW-1185">Reference proteome</keyword>
<organism evidence="1 2">
    <name type="scientific">Araneus ventricosus</name>
    <name type="common">Orbweaver spider</name>
    <name type="synonym">Epeira ventricosa</name>
    <dbReference type="NCBI Taxonomy" id="182803"/>
    <lineage>
        <taxon>Eukaryota</taxon>
        <taxon>Metazoa</taxon>
        <taxon>Ecdysozoa</taxon>
        <taxon>Arthropoda</taxon>
        <taxon>Chelicerata</taxon>
        <taxon>Arachnida</taxon>
        <taxon>Araneae</taxon>
        <taxon>Araneomorphae</taxon>
        <taxon>Entelegynae</taxon>
        <taxon>Araneoidea</taxon>
        <taxon>Araneidae</taxon>
        <taxon>Araneus</taxon>
    </lineage>
</organism>
<protein>
    <submittedName>
        <fullName evidence="1">Uncharacterized protein</fullName>
    </submittedName>
</protein>
<dbReference type="AlphaFoldDB" id="A0A4Y2IVZ1"/>
<dbReference type="Proteomes" id="UP000499080">
    <property type="component" value="Unassembled WGS sequence"/>
</dbReference>
<evidence type="ECO:0000313" key="2">
    <source>
        <dbReference type="Proteomes" id="UP000499080"/>
    </source>
</evidence>
<dbReference type="EMBL" id="BGPR01187668">
    <property type="protein sequence ID" value="GBM82071.1"/>
    <property type="molecule type" value="Genomic_DNA"/>
</dbReference>
<sequence>YGTSSSKQMCDCQFLRCKCQQKAYFVPKSTTLLQPCETDTCSQPLSEIEHTSFESLDQTWKWPTE</sequence>
<gene>
    <name evidence="1" type="ORF">AVEN_52214_1</name>
</gene>
<name>A0A4Y2IVZ1_ARAVE</name>
<feature type="non-terminal residue" evidence="1">
    <location>
        <position position="1"/>
    </location>
</feature>
<comment type="caution">
    <text evidence="1">The sequence shown here is derived from an EMBL/GenBank/DDBJ whole genome shotgun (WGS) entry which is preliminary data.</text>
</comment>
<reference evidence="1 2" key="1">
    <citation type="journal article" date="2019" name="Sci. Rep.">
        <title>Orb-weaving spider Araneus ventricosus genome elucidates the spidroin gene catalogue.</title>
        <authorList>
            <person name="Kono N."/>
            <person name="Nakamura H."/>
            <person name="Ohtoshi R."/>
            <person name="Moran D.A.P."/>
            <person name="Shinohara A."/>
            <person name="Yoshida Y."/>
            <person name="Fujiwara M."/>
            <person name="Mori M."/>
            <person name="Tomita M."/>
            <person name="Arakawa K."/>
        </authorList>
    </citation>
    <scope>NUCLEOTIDE SEQUENCE [LARGE SCALE GENOMIC DNA]</scope>
</reference>